<dbReference type="GO" id="GO:0022857">
    <property type="term" value="F:transmembrane transporter activity"/>
    <property type="evidence" value="ECO:0007669"/>
    <property type="project" value="UniProtKB-UniRule"/>
</dbReference>
<evidence type="ECO:0000256" key="7">
    <source>
        <dbReference type="ARBA" id="ARBA00023136"/>
    </source>
</evidence>
<accession>A0A066UYQ5</accession>
<evidence type="ECO:0000259" key="10">
    <source>
        <dbReference type="Pfam" id="PF04290"/>
    </source>
</evidence>
<evidence type="ECO:0000313" key="14">
    <source>
        <dbReference type="Proteomes" id="UP000326789"/>
    </source>
</evidence>
<name>A0A066UYQ5_9VIBR</name>
<dbReference type="InterPro" id="IPR055348">
    <property type="entry name" value="DctQ"/>
</dbReference>
<comment type="subunit">
    <text evidence="9">The complex comprises the extracytoplasmic solute receptor protein and the two transmembrane proteins.</text>
</comment>
<evidence type="ECO:0000256" key="9">
    <source>
        <dbReference type="RuleBase" id="RU369079"/>
    </source>
</evidence>
<feature type="transmembrane region" description="Helical" evidence="9">
    <location>
        <begin position="63"/>
        <end position="80"/>
    </location>
</feature>
<dbReference type="EMBL" id="VWSE01000002">
    <property type="protein sequence ID" value="KAB0291947.1"/>
    <property type="molecule type" value="Genomic_DNA"/>
</dbReference>
<keyword evidence="5 9" id="KW-0812">Transmembrane</keyword>
<evidence type="ECO:0000313" key="13">
    <source>
        <dbReference type="Proteomes" id="UP000027219"/>
    </source>
</evidence>
<dbReference type="RefSeq" id="WP_032550293.1">
    <property type="nucleotide sequence ID" value="NZ_JFFR01000009.1"/>
</dbReference>
<reference evidence="11 14" key="2">
    <citation type="submission" date="2019-09" db="EMBL/GenBank/DDBJ databases">
        <title>Whole genome sequence of Vibrio fortis.</title>
        <authorList>
            <person name="Das S.K."/>
        </authorList>
    </citation>
    <scope>NUCLEOTIDE SEQUENCE [LARGE SCALE GENOMIC DNA]</scope>
    <source>
        <strain evidence="11 14">AN60</strain>
    </source>
</reference>
<evidence type="ECO:0000313" key="12">
    <source>
        <dbReference type="EMBL" id="KDN29354.1"/>
    </source>
</evidence>
<evidence type="ECO:0000256" key="6">
    <source>
        <dbReference type="ARBA" id="ARBA00022989"/>
    </source>
</evidence>
<feature type="transmembrane region" description="Helical" evidence="9">
    <location>
        <begin position="23"/>
        <end position="43"/>
    </location>
</feature>
<protein>
    <recommendedName>
        <fullName evidence="9">TRAP transporter small permease protein</fullName>
    </recommendedName>
</protein>
<evidence type="ECO:0000256" key="3">
    <source>
        <dbReference type="ARBA" id="ARBA00022475"/>
    </source>
</evidence>
<organism evidence="12 13">
    <name type="scientific">Vibrio fortis</name>
    <dbReference type="NCBI Taxonomy" id="212667"/>
    <lineage>
        <taxon>Bacteria</taxon>
        <taxon>Pseudomonadati</taxon>
        <taxon>Pseudomonadota</taxon>
        <taxon>Gammaproteobacteria</taxon>
        <taxon>Vibrionales</taxon>
        <taxon>Vibrionaceae</taxon>
        <taxon>Vibrio</taxon>
    </lineage>
</organism>
<evidence type="ECO:0000256" key="4">
    <source>
        <dbReference type="ARBA" id="ARBA00022519"/>
    </source>
</evidence>
<dbReference type="Proteomes" id="UP000326789">
    <property type="component" value="Unassembled WGS sequence"/>
</dbReference>
<sequence>MTDKTPHAPQEQEEQPRNILDRAIIKVSNVLSGLFIFTVLISFYEVVMRYAFDAPTTWVHETASFVGGSLFIVGGIYAFAANKHVRVVLIYDSVSSQTRKYLNLVHHLVGLAFAGMLAYASYFMVQESWFTPWGDLRLETSGSVLNAPYPALLKGIIFVCLCILVVQFVLHLIQEIVGLGKKDDV</sequence>
<feature type="domain" description="Tripartite ATP-independent periplasmic transporters DctQ component" evidence="10">
    <location>
        <begin position="39"/>
        <end position="165"/>
    </location>
</feature>
<keyword evidence="3" id="KW-1003">Cell membrane</keyword>
<comment type="function">
    <text evidence="9">Part of the tripartite ATP-independent periplasmic (TRAP) transport system.</text>
</comment>
<keyword evidence="7 9" id="KW-0472">Membrane</keyword>
<reference evidence="12 13" key="1">
    <citation type="submission" date="2014-02" db="EMBL/GenBank/DDBJ databases">
        <title>Vibrio fortis Dalian14 Genome Sequencing.</title>
        <authorList>
            <person name="Wang Y."/>
            <person name="Song L."/>
            <person name="Liu G."/>
            <person name="Ding J."/>
        </authorList>
    </citation>
    <scope>NUCLEOTIDE SEQUENCE [LARGE SCALE GENOMIC DNA]</scope>
    <source>
        <strain evidence="12 13">Dalian14</strain>
    </source>
</reference>
<comment type="similarity">
    <text evidence="8 9">Belongs to the TRAP transporter small permease family.</text>
</comment>
<keyword evidence="2 9" id="KW-0813">Transport</keyword>
<evidence type="ECO:0000313" key="11">
    <source>
        <dbReference type="EMBL" id="KAB0291947.1"/>
    </source>
</evidence>
<dbReference type="Pfam" id="PF04290">
    <property type="entry name" value="DctQ"/>
    <property type="match status" value="1"/>
</dbReference>
<evidence type="ECO:0000256" key="8">
    <source>
        <dbReference type="ARBA" id="ARBA00038436"/>
    </source>
</evidence>
<feature type="transmembrane region" description="Helical" evidence="9">
    <location>
        <begin position="101"/>
        <end position="125"/>
    </location>
</feature>
<dbReference type="GO" id="GO:0005886">
    <property type="term" value="C:plasma membrane"/>
    <property type="evidence" value="ECO:0007669"/>
    <property type="project" value="UniProtKB-SubCell"/>
</dbReference>
<evidence type="ECO:0000256" key="1">
    <source>
        <dbReference type="ARBA" id="ARBA00004429"/>
    </source>
</evidence>
<dbReference type="AlphaFoldDB" id="A0A066UYQ5"/>
<keyword evidence="6 9" id="KW-1133">Transmembrane helix</keyword>
<dbReference type="EMBL" id="JFFR01000009">
    <property type="protein sequence ID" value="KDN29354.1"/>
    <property type="molecule type" value="Genomic_DNA"/>
</dbReference>
<dbReference type="STRING" id="212667.VFDL14_14325"/>
<comment type="subcellular location">
    <subcellularLocation>
        <location evidence="1 9">Cell inner membrane</location>
        <topology evidence="1 9">Multi-pass membrane protein</topology>
    </subcellularLocation>
</comment>
<dbReference type="PANTHER" id="PTHR35011:SF4">
    <property type="entry name" value="SLL1102 PROTEIN"/>
    <property type="match status" value="1"/>
</dbReference>
<evidence type="ECO:0000256" key="5">
    <source>
        <dbReference type="ARBA" id="ARBA00022692"/>
    </source>
</evidence>
<dbReference type="Proteomes" id="UP000027219">
    <property type="component" value="Unassembled WGS sequence"/>
</dbReference>
<keyword evidence="4 9" id="KW-0997">Cell inner membrane</keyword>
<dbReference type="InterPro" id="IPR007387">
    <property type="entry name" value="TRAP_DctQ"/>
</dbReference>
<keyword evidence="13" id="KW-1185">Reference proteome</keyword>
<dbReference type="OrthoDB" id="8559033at2"/>
<proteinExistence type="inferred from homology"/>
<dbReference type="PANTHER" id="PTHR35011">
    <property type="entry name" value="2,3-DIKETO-L-GULONATE TRAP TRANSPORTER SMALL PERMEASE PROTEIN YIAM"/>
    <property type="match status" value="1"/>
</dbReference>
<evidence type="ECO:0000256" key="2">
    <source>
        <dbReference type="ARBA" id="ARBA00022448"/>
    </source>
</evidence>
<feature type="transmembrane region" description="Helical" evidence="9">
    <location>
        <begin position="151"/>
        <end position="173"/>
    </location>
</feature>
<comment type="caution">
    <text evidence="12">The sequence shown here is derived from an EMBL/GenBank/DDBJ whole genome shotgun (WGS) entry which is preliminary data.</text>
</comment>
<gene>
    <name evidence="11" type="ORF">F2P58_02100</name>
    <name evidence="12" type="ORF">VFDL14_14325</name>
</gene>